<evidence type="ECO:0000256" key="1">
    <source>
        <dbReference type="SAM" id="MobiDB-lite"/>
    </source>
</evidence>
<reference evidence="2 3" key="1">
    <citation type="submission" date="2013-05" db="EMBL/GenBank/DDBJ databases">
        <title>Draft genome of the parasitic nematode Anyclostoma ceylanicum.</title>
        <authorList>
            <person name="Mitreva M."/>
        </authorList>
    </citation>
    <scope>NUCLEOTIDE SEQUENCE [LARGE SCALE GENOMIC DNA]</scope>
</reference>
<protein>
    <submittedName>
        <fullName evidence="2">Uncharacterized protein</fullName>
    </submittedName>
</protein>
<keyword evidence="3" id="KW-1185">Reference proteome</keyword>
<accession>A0A0D6M0E5</accession>
<organism evidence="2 3">
    <name type="scientific">Ancylostoma ceylanicum</name>
    <dbReference type="NCBI Taxonomy" id="53326"/>
    <lineage>
        <taxon>Eukaryota</taxon>
        <taxon>Metazoa</taxon>
        <taxon>Ecdysozoa</taxon>
        <taxon>Nematoda</taxon>
        <taxon>Chromadorea</taxon>
        <taxon>Rhabditida</taxon>
        <taxon>Rhabditina</taxon>
        <taxon>Rhabditomorpha</taxon>
        <taxon>Strongyloidea</taxon>
        <taxon>Ancylostomatidae</taxon>
        <taxon>Ancylostomatinae</taxon>
        <taxon>Ancylostoma</taxon>
    </lineage>
</organism>
<sequence length="101" mass="11187">MNGGALHVRQGDPSALAFGISPLHAWIRSMECLLHIAYRVDVKKWAGGVTKTRKKRNFEKRSVSAAKCQGKRQEIRMMATRQGGSSEKLARAHESQGLTNP</sequence>
<proteinExistence type="predicted"/>
<feature type="region of interest" description="Disordered" evidence="1">
    <location>
        <begin position="79"/>
        <end position="101"/>
    </location>
</feature>
<gene>
    <name evidence="2" type="ORF">ANCCEY_07564</name>
</gene>
<evidence type="ECO:0000313" key="3">
    <source>
        <dbReference type="Proteomes" id="UP000054495"/>
    </source>
</evidence>
<dbReference type="Proteomes" id="UP000054495">
    <property type="component" value="Unassembled WGS sequence"/>
</dbReference>
<dbReference type="AlphaFoldDB" id="A0A0D6M0E5"/>
<evidence type="ECO:0000313" key="2">
    <source>
        <dbReference type="EMBL" id="EPB73357.1"/>
    </source>
</evidence>
<dbReference type="EMBL" id="KE124993">
    <property type="protein sequence ID" value="EPB73357.1"/>
    <property type="molecule type" value="Genomic_DNA"/>
</dbReference>
<name>A0A0D6M0E5_9BILA</name>